<evidence type="ECO:0000256" key="7">
    <source>
        <dbReference type="SAM" id="Coils"/>
    </source>
</evidence>
<dbReference type="PANTHER" id="PTHR15654:SF2">
    <property type="entry name" value="COILED-COIL DOMAIN-CONTAINING PROTEIN 113"/>
    <property type="match status" value="1"/>
</dbReference>
<proteinExistence type="inferred from homology"/>
<reference evidence="9 10" key="1">
    <citation type="journal article" date="2018" name="Elife">
        <title>Firefly genomes illuminate parallel origins of bioluminescence in beetles.</title>
        <authorList>
            <person name="Fallon T.R."/>
            <person name="Lower S.E."/>
            <person name="Chang C.H."/>
            <person name="Bessho-Uehara M."/>
            <person name="Martin G.J."/>
            <person name="Bewick A.J."/>
            <person name="Behringer M."/>
            <person name="Debat H.J."/>
            <person name="Wong I."/>
            <person name="Day J.C."/>
            <person name="Suvorov A."/>
            <person name="Silva C.J."/>
            <person name="Stanger-Hall K.F."/>
            <person name="Hall D.W."/>
            <person name="Schmitz R.J."/>
            <person name="Nelson D.R."/>
            <person name="Lewis S.M."/>
            <person name="Shigenobu S."/>
            <person name="Bybee S.M."/>
            <person name="Larracuente A.M."/>
            <person name="Oba Y."/>
            <person name="Weng J.K."/>
        </authorList>
    </citation>
    <scope>NUCLEOTIDE SEQUENCE [LARGE SCALE GENOMIC DNA]</scope>
    <source>
        <strain evidence="9">1611_PpyrPB1</strain>
        <tissue evidence="9">Whole body</tissue>
    </source>
</reference>
<evidence type="ECO:0000256" key="3">
    <source>
        <dbReference type="ARBA" id="ARBA00023054"/>
    </source>
</evidence>
<dbReference type="Proteomes" id="UP000327044">
    <property type="component" value="Unassembled WGS sequence"/>
</dbReference>
<feature type="domain" description="CCDC113/CCDC96 coiled-coil" evidence="8">
    <location>
        <begin position="148"/>
        <end position="311"/>
    </location>
</feature>
<dbReference type="GO" id="GO:0005930">
    <property type="term" value="C:axoneme"/>
    <property type="evidence" value="ECO:0007669"/>
    <property type="project" value="TreeGrafter"/>
</dbReference>
<organism evidence="9 10">
    <name type="scientific">Photinus pyralis</name>
    <name type="common">Common eastern firefly</name>
    <name type="synonym">Lampyris pyralis</name>
    <dbReference type="NCBI Taxonomy" id="7054"/>
    <lineage>
        <taxon>Eukaryota</taxon>
        <taxon>Metazoa</taxon>
        <taxon>Ecdysozoa</taxon>
        <taxon>Arthropoda</taxon>
        <taxon>Hexapoda</taxon>
        <taxon>Insecta</taxon>
        <taxon>Pterygota</taxon>
        <taxon>Neoptera</taxon>
        <taxon>Endopterygota</taxon>
        <taxon>Coleoptera</taxon>
        <taxon>Polyphaga</taxon>
        <taxon>Elateriformia</taxon>
        <taxon>Elateroidea</taxon>
        <taxon>Lampyridae</taxon>
        <taxon>Lampyrinae</taxon>
        <taxon>Photinus</taxon>
    </lineage>
</organism>
<keyword evidence="4" id="KW-0966">Cell projection</keyword>
<comment type="subcellular location">
    <subcellularLocation>
        <location evidence="1">Cell projection</location>
        <location evidence="1">Cilium</location>
    </subcellularLocation>
</comment>
<evidence type="ECO:0000256" key="2">
    <source>
        <dbReference type="ARBA" id="ARBA00022794"/>
    </source>
</evidence>
<dbReference type="GO" id="GO:0060271">
    <property type="term" value="P:cilium assembly"/>
    <property type="evidence" value="ECO:0007669"/>
    <property type="project" value="TreeGrafter"/>
</dbReference>
<evidence type="ECO:0000256" key="1">
    <source>
        <dbReference type="ARBA" id="ARBA00004138"/>
    </source>
</evidence>
<dbReference type="PANTHER" id="PTHR15654">
    <property type="entry name" value="COILED-COIL DOMAIN-CONTAINING PROTEIN 113-RELATED"/>
    <property type="match status" value="1"/>
</dbReference>
<evidence type="ECO:0000313" key="10">
    <source>
        <dbReference type="Proteomes" id="UP000327044"/>
    </source>
</evidence>
<dbReference type="Pfam" id="PF13870">
    <property type="entry name" value="CCDC113_CCDC96_CC"/>
    <property type="match status" value="1"/>
</dbReference>
<dbReference type="AlphaFoldDB" id="A0A5N4B630"/>
<comment type="caution">
    <text evidence="9">The sequence shown here is derived from an EMBL/GenBank/DDBJ whole genome shotgun (WGS) entry which is preliminary data.</text>
</comment>
<evidence type="ECO:0000256" key="4">
    <source>
        <dbReference type="ARBA" id="ARBA00023273"/>
    </source>
</evidence>
<dbReference type="GO" id="GO:0036064">
    <property type="term" value="C:ciliary basal body"/>
    <property type="evidence" value="ECO:0007669"/>
    <property type="project" value="TreeGrafter"/>
</dbReference>
<protein>
    <recommendedName>
        <fullName evidence="6">Cilia- and flagella-associated protein 263</fullName>
    </recommendedName>
</protein>
<sequence length="351" mass="41244">MTQILELANKMQQTQTHPSQLLLNGDRRETTDSIRGTSSRHTDSMMRFATTTTSTGDKGPRVNLSQRTDLALKELENIQTSLTVFLKQSHRTKCNLKAKLEELNIQQSEVEDARNIFQQTVVVEGVDPLTQRIPAEKFIRYMEEWLRSAELTIEKMRLKTCTLKAMYSKLSHQLIQKEELGETIDAVDFEQLRIQNNHLAKTIEEKNAHLLDLKKMNGMSNLVLSTNKKYLQKQMAKMKSMKQSINTKKERIINLDSEYKEVETQVAKEKEKYQKIQHLTQHYTVPDTMDYIKTNIKLLDLRKQMKMWERRNYVQQFVLNTCIHQMKNLTGSKEVRPWWFEKRTKSNCGEE</sequence>
<accession>A0A5N4B630</accession>
<evidence type="ECO:0000256" key="5">
    <source>
        <dbReference type="ARBA" id="ARBA00044506"/>
    </source>
</evidence>
<dbReference type="InterPro" id="IPR025254">
    <property type="entry name" value="CCDC113/CCDC96_CC"/>
</dbReference>
<evidence type="ECO:0000256" key="6">
    <source>
        <dbReference type="ARBA" id="ARBA00044798"/>
    </source>
</evidence>
<keyword evidence="10" id="KW-1185">Reference proteome</keyword>
<dbReference type="InterPro" id="IPR051885">
    <property type="entry name" value="CC_CF"/>
</dbReference>
<name>A0A5N4B630_PHOPY</name>
<dbReference type="EMBL" id="VVIM01000001">
    <property type="protein sequence ID" value="KAB0805016.1"/>
    <property type="molecule type" value="Genomic_DNA"/>
</dbReference>
<comment type="similarity">
    <text evidence="5">Belongs to the CFAP263 family.</text>
</comment>
<evidence type="ECO:0000313" key="9">
    <source>
        <dbReference type="EMBL" id="KAB0805016.1"/>
    </source>
</evidence>
<keyword evidence="2" id="KW-0970">Cilium biogenesis/degradation</keyword>
<dbReference type="InParanoid" id="A0A5N4B630"/>
<evidence type="ECO:0000259" key="8">
    <source>
        <dbReference type="Pfam" id="PF13870"/>
    </source>
</evidence>
<feature type="coiled-coil region" evidence="7">
    <location>
        <begin position="231"/>
        <end position="279"/>
    </location>
</feature>
<keyword evidence="3 7" id="KW-0175">Coiled coil</keyword>
<gene>
    <name evidence="9" type="ORF">PPYR_01986</name>
</gene>